<proteinExistence type="predicted"/>
<comment type="caution">
    <text evidence="2">The sequence shown here is derived from an EMBL/GenBank/DDBJ whole genome shotgun (WGS) entry which is preliminary data.</text>
</comment>
<protein>
    <submittedName>
        <fullName evidence="2">Uncharacterized protein</fullName>
    </submittedName>
</protein>
<feature type="chain" id="PRO_5020869903" evidence="1">
    <location>
        <begin position="25"/>
        <end position="115"/>
    </location>
</feature>
<dbReference type="RefSeq" id="WP_131852844.1">
    <property type="nucleotide sequence ID" value="NZ_SKFH01000027.1"/>
</dbReference>
<dbReference type="AlphaFoldDB" id="A0A4V2WME3"/>
<evidence type="ECO:0000313" key="2">
    <source>
        <dbReference type="EMBL" id="TCZ68388.1"/>
    </source>
</evidence>
<dbReference type="Proteomes" id="UP000295164">
    <property type="component" value="Unassembled WGS sequence"/>
</dbReference>
<feature type="signal peptide" evidence="1">
    <location>
        <begin position="1"/>
        <end position="24"/>
    </location>
</feature>
<evidence type="ECO:0000313" key="3">
    <source>
        <dbReference type="Proteomes" id="UP000295164"/>
    </source>
</evidence>
<sequence>MRRRFHYFLLVVLLTALAAAGGGAYRSTTVETVVDGGTVLRAKSRPAHPAQLTDAAPLVAPAQHAARGFFPPGDLPRFEAAPPLAYSAPATLVAAQRSAAGKRYLDHNYPYHAFW</sequence>
<accession>A0A4V2WME3</accession>
<dbReference type="EMBL" id="SKFH01000027">
    <property type="protein sequence ID" value="TCZ68388.1"/>
    <property type="molecule type" value="Genomic_DNA"/>
</dbReference>
<gene>
    <name evidence="2" type="ORF">E0486_13985</name>
</gene>
<keyword evidence="1" id="KW-0732">Signal</keyword>
<organism evidence="2 3">
    <name type="scientific">Flaviaesturariibacter aridisoli</name>
    <dbReference type="NCBI Taxonomy" id="2545761"/>
    <lineage>
        <taxon>Bacteria</taxon>
        <taxon>Pseudomonadati</taxon>
        <taxon>Bacteroidota</taxon>
        <taxon>Chitinophagia</taxon>
        <taxon>Chitinophagales</taxon>
        <taxon>Chitinophagaceae</taxon>
        <taxon>Flaviaestuariibacter</taxon>
    </lineage>
</organism>
<keyword evidence="3" id="KW-1185">Reference proteome</keyword>
<evidence type="ECO:0000256" key="1">
    <source>
        <dbReference type="SAM" id="SignalP"/>
    </source>
</evidence>
<name>A0A4V2WME3_9BACT</name>
<reference evidence="2 3" key="1">
    <citation type="submission" date="2019-03" db="EMBL/GenBank/DDBJ databases">
        <authorList>
            <person name="Kim M.K.M."/>
        </authorList>
    </citation>
    <scope>NUCLEOTIDE SEQUENCE [LARGE SCALE GENOMIC DNA]</scope>
    <source>
        <strain evidence="2 3">17J68-15</strain>
    </source>
</reference>